<keyword evidence="1" id="KW-0812">Transmembrane</keyword>
<dbReference type="EMBL" id="JAFBDZ010000001">
    <property type="protein sequence ID" value="MBM7583704.1"/>
    <property type="molecule type" value="Genomic_DNA"/>
</dbReference>
<proteinExistence type="predicted"/>
<accession>A0ABS2N796</accession>
<gene>
    <name evidence="2" type="ORF">JOC86_000241</name>
</gene>
<reference evidence="2 3" key="1">
    <citation type="submission" date="2021-01" db="EMBL/GenBank/DDBJ databases">
        <title>Genomic Encyclopedia of Type Strains, Phase IV (KMG-IV): sequencing the most valuable type-strain genomes for metagenomic binning, comparative biology and taxonomic classification.</title>
        <authorList>
            <person name="Goeker M."/>
        </authorList>
    </citation>
    <scope>NUCLEOTIDE SEQUENCE [LARGE SCALE GENOMIC DNA]</scope>
    <source>
        <strain evidence="2 3">DSM 24834</strain>
    </source>
</reference>
<evidence type="ECO:0008006" key="4">
    <source>
        <dbReference type="Google" id="ProtNLM"/>
    </source>
</evidence>
<evidence type="ECO:0000256" key="1">
    <source>
        <dbReference type="SAM" id="Phobius"/>
    </source>
</evidence>
<protein>
    <recommendedName>
        <fullName evidence="4">DUF4306 domain-containing protein</fullName>
    </recommendedName>
</protein>
<dbReference type="Pfam" id="PF14154">
    <property type="entry name" value="DUF4306"/>
    <property type="match status" value="1"/>
</dbReference>
<name>A0ABS2N796_9BACI</name>
<dbReference type="RefSeq" id="WP_205167948.1">
    <property type="nucleotide sequence ID" value="NZ_JAFBDZ010000001.1"/>
</dbReference>
<comment type="caution">
    <text evidence="2">The sequence shown here is derived from an EMBL/GenBank/DDBJ whole genome shotgun (WGS) entry which is preliminary data.</text>
</comment>
<keyword evidence="3" id="KW-1185">Reference proteome</keyword>
<sequence>MKFIKNTKFQLVFSFFCFFYFFINFFFATWTASYLPHDPNWKKYLVFTPVSISDPKEIYQMDMFIYSYNIEPEPVVKCIISFALFLLILGVLIKKFISKLQAKSKM</sequence>
<keyword evidence="1" id="KW-0472">Membrane</keyword>
<evidence type="ECO:0000313" key="2">
    <source>
        <dbReference type="EMBL" id="MBM7583704.1"/>
    </source>
</evidence>
<evidence type="ECO:0000313" key="3">
    <source>
        <dbReference type="Proteomes" id="UP001646157"/>
    </source>
</evidence>
<keyword evidence="1" id="KW-1133">Transmembrane helix</keyword>
<dbReference type="InterPro" id="IPR025440">
    <property type="entry name" value="DUF4306"/>
</dbReference>
<dbReference type="Proteomes" id="UP001646157">
    <property type="component" value="Unassembled WGS sequence"/>
</dbReference>
<feature type="transmembrane region" description="Helical" evidence="1">
    <location>
        <begin position="74"/>
        <end position="97"/>
    </location>
</feature>
<organism evidence="2 3">
    <name type="scientific">Rossellomorea pakistanensis</name>
    <dbReference type="NCBI Taxonomy" id="992288"/>
    <lineage>
        <taxon>Bacteria</taxon>
        <taxon>Bacillati</taxon>
        <taxon>Bacillota</taxon>
        <taxon>Bacilli</taxon>
        <taxon>Bacillales</taxon>
        <taxon>Bacillaceae</taxon>
        <taxon>Rossellomorea</taxon>
    </lineage>
</organism>
<feature type="transmembrane region" description="Helical" evidence="1">
    <location>
        <begin position="12"/>
        <end position="35"/>
    </location>
</feature>